<reference evidence="2 3" key="1">
    <citation type="submission" date="2024-04" db="EMBL/GenBank/DDBJ databases">
        <authorList>
            <person name="Fracassetti M."/>
        </authorList>
    </citation>
    <scope>NUCLEOTIDE SEQUENCE [LARGE SCALE GENOMIC DNA]</scope>
</reference>
<dbReference type="Proteomes" id="UP001497516">
    <property type="component" value="Chromosome 10"/>
</dbReference>
<evidence type="ECO:0000313" key="2">
    <source>
        <dbReference type="EMBL" id="CAL1360342.1"/>
    </source>
</evidence>
<evidence type="ECO:0000256" key="1">
    <source>
        <dbReference type="SAM" id="MobiDB-lite"/>
    </source>
</evidence>
<feature type="region of interest" description="Disordered" evidence="1">
    <location>
        <begin position="1"/>
        <end position="42"/>
    </location>
</feature>
<feature type="compositionally biased region" description="Low complexity" evidence="1">
    <location>
        <begin position="22"/>
        <end position="37"/>
    </location>
</feature>
<name>A0AAV2CUV8_9ROSI</name>
<gene>
    <name evidence="2" type="ORF">LTRI10_LOCUS7784</name>
</gene>
<dbReference type="EMBL" id="OZ034814">
    <property type="protein sequence ID" value="CAL1360342.1"/>
    <property type="molecule type" value="Genomic_DNA"/>
</dbReference>
<feature type="region of interest" description="Disordered" evidence="1">
    <location>
        <begin position="65"/>
        <end position="87"/>
    </location>
</feature>
<sequence length="87" mass="8550">MAAISWADGVGNKPDPRPHLHAPMAAGSAMSGSKSAAFPPLTSATASPVGTFAVFVEEGPPPVASPSLVVDPTETGVGLAPILPPPP</sequence>
<accession>A0AAV2CUV8</accession>
<organism evidence="2 3">
    <name type="scientific">Linum trigynum</name>
    <dbReference type="NCBI Taxonomy" id="586398"/>
    <lineage>
        <taxon>Eukaryota</taxon>
        <taxon>Viridiplantae</taxon>
        <taxon>Streptophyta</taxon>
        <taxon>Embryophyta</taxon>
        <taxon>Tracheophyta</taxon>
        <taxon>Spermatophyta</taxon>
        <taxon>Magnoliopsida</taxon>
        <taxon>eudicotyledons</taxon>
        <taxon>Gunneridae</taxon>
        <taxon>Pentapetalae</taxon>
        <taxon>rosids</taxon>
        <taxon>fabids</taxon>
        <taxon>Malpighiales</taxon>
        <taxon>Linaceae</taxon>
        <taxon>Linum</taxon>
    </lineage>
</organism>
<evidence type="ECO:0000313" key="3">
    <source>
        <dbReference type="Proteomes" id="UP001497516"/>
    </source>
</evidence>
<proteinExistence type="predicted"/>
<protein>
    <submittedName>
        <fullName evidence="2">Uncharacterized protein</fullName>
    </submittedName>
</protein>
<keyword evidence="3" id="KW-1185">Reference proteome</keyword>
<dbReference type="AlphaFoldDB" id="A0AAV2CUV8"/>